<evidence type="ECO:0000256" key="4">
    <source>
        <dbReference type="ARBA" id="ARBA00023288"/>
    </source>
</evidence>
<dbReference type="Proteomes" id="UP001497480">
    <property type="component" value="Unassembled WGS sequence"/>
</dbReference>
<feature type="region of interest" description="Disordered" evidence="5">
    <location>
        <begin position="105"/>
        <end position="125"/>
    </location>
</feature>
<evidence type="ECO:0000313" key="8">
    <source>
        <dbReference type="Proteomes" id="UP001497480"/>
    </source>
</evidence>
<evidence type="ECO:0000256" key="3">
    <source>
        <dbReference type="ARBA" id="ARBA00023136"/>
    </source>
</evidence>
<dbReference type="SUPFAM" id="SSF56112">
    <property type="entry name" value="Protein kinase-like (PK-like)"/>
    <property type="match status" value="1"/>
</dbReference>
<dbReference type="Pfam" id="PF07714">
    <property type="entry name" value="PK_Tyr_Ser-Thr"/>
    <property type="match status" value="1"/>
</dbReference>
<keyword evidence="8" id="KW-1185">Reference proteome</keyword>
<dbReference type="GO" id="GO:0005524">
    <property type="term" value="F:ATP binding"/>
    <property type="evidence" value="ECO:0007669"/>
    <property type="project" value="InterPro"/>
</dbReference>
<dbReference type="InterPro" id="IPR011009">
    <property type="entry name" value="Kinase-like_dom_sf"/>
</dbReference>
<dbReference type="PROSITE" id="PS50011">
    <property type="entry name" value="PROTEIN_KINASE_DOM"/>
    <property type="match status" value="1"/>
</dbReference>
<sequence>MSGKLTLKSDIYSFGVVLLELITGRRAIDETKRPGEQNLVTWCRPYFSDKRKLVQIVDPLLRGNFPVRCLHQAIAITAMCLQEHPKVRPRISDIAVALEYLASHSSTPDVQKPGVRNPTSEPYRI</sequence>
<dbReference type="AlphaFoldDB" id="A0AAV1W986"/>
<keyword evidence="3" id="KW-0472">Membrane</keyword>
<dbReference type="InterPro" id="IPR000719">
    <property type="entry name" value="Prot_kinase_dom"/>
</dbReference>
<reference evidence="7 8" key="1">
    <citation type="submission" date="2024-03" db="EMBL/GenBank/DDBJ databases">
        <authorList>
            <person name="Martinez-Hernandez J."/>
        </authorList>
    </citation>
    <scope>NUCLEOTIDE SEQUENCE [LARGE SCALE GENOMIC DNA]</scope>
</reference>
<evidence type="ECO:0000256" key="1">
    <source>
        <dbReference type="ARBA" id="ARBA00004193"/>
    </source>
</evidence>
<dbReference type="InterPro" id="IPR001245">
    <property type="entry name" value="Ser-Thr/Tyr_kinase_cat_dom"/>
</dbReference>
<evidence type="ECO:0000313" key="7">
    <source>
        <dbReference type="EMBL" id="CAL0305895.1"/>
    </source>
</evidence>
<dbReference type="Gene3D" id="1.10.510.10">
    <property type="entry name" value="Transferase(Phosphotransferase) domain 1"/>
    <property type="match status" value="1"/>
</dbReference>
<gene>
    <name evidence="7" type="ORF">LLUT_LOCUS6955</name>
</gene>
<dbReference type="PANTHER" id="PTHR47985">
    <property type="entry name" value="OS07G0668900 PROTEIN"/>
    <property type="match status" value="1"/>
</dbReference>
<keyword evidence="2" id="KW-0723">Serine/threonine-protein kinase</keyword>
<comment type="caution">
    <text evidence="7">The sequence shown here is derived from an EMBL/GenBank/DDBJ whole genome shotgun (WGS) entry which is preliminary data.</text>
</comment>
<accession>A0AAV1W986</accession>
<evidence type="ECO:0000259" key="6">
    <source>
        <dbReference type="PROSITE" id="PS50011"/>
    </source>
</evidence>
<evidence type="ECO:0000256" key="5">
    <source>
        <dbReference type="SAM" id="MobiDB-lite"/>
    </source>
</evidence>
<feature type="domain" description="Protein kinase" evidence="6">
    <location>
        <begin position="1"/>
        <end position="101"/>
    </location>
</feature>
<protein>
    <recommendedName>
        <fullName evidence="6">Protein kinase domain-containing protein</fullName>
    </recommendedName>
</protein>
<keyword evidence="2" id="KW-0808">Transferase</keyword>
<evidence type="ECO:0000256" key="2">
    <source>
        <dbReference type="ARBA" id="ARBA00022527"/>
    </source>
</evidence>
<keyword evidence="2" id="KW-0418">Kinase</keyword>
<proteinExistence type="predicted"/>
<dbReference type="PANTHER" id="PTHR47985:SF3">
    <property type="entry name" value="SERINE_THREONINE-PROTEIN KINASE PBL21-RELATED"/>
    <property type="match status" value="1"/>
</dbReference>
<dbReference type="GO" id="GO:0005886">
    <property type="term" value="C:plasma membrane"/>
    <property type="evidence" value="ECO:0007669"/>
    <property type="project" value="UniProtKB-SubCell"/>
</dbReference>
<dbReference type="EMBL" id="CAXHTB010000004">
    <property type="protein sequence ID" value="CAL0305895.1"/>
    <property type="molecule type" value="Genomic_DNA"/>
</dbReference>
<dbReference type="GO" id="GO:0004674">
    <property type="term" value="F:protein serine/threonine kinase activity"/>
    <property type="evidence" value="ECO:0007669"/>
    <property type="project" value="UniProtKB-KW"/>
</dbReference>
<keyword evidence="4" id="KW-0449">Lipoprotein</keyword>
<organism evidence="7 8">
    <name type="scientific">Lupinus luteus</name>
    <name type="common">European yellow lupine</name>
    <dbReference type="NCBI Taxonomy" id="3873"/>
    <lineage>
        <taxon>Eukaryota</taxon>
        <taxon>Viridiplantae</taxon>
        <taxon>Streptophyta</taxon>
        <taxon>Embryophyta</taxon>
        <taxon>Tracheophyta</taxon>
        <taxon>Spermatophyta</taxon>
        <taxon>Magnoliopsida</taxon>
        <taxon>eudicotyledons</taxon>
        <taxon>Gunneridae</taxon>
        <taxon>Pentapetalae</taxon>
        <taxon>rosids</taxon>
        <taxon>fabids</taxon>
        <taxon>Fabales</taxon>
        <taxon>Fabaceae</taxon>
        <taxon>Papilionoideae</taxon>
        <taxon>50 kb inversion clade</taxon>
        <taxon>genistoids sensu lato</taxon>
        <taxon>core genistoids</taxon>
        <taxon>Genisteae</taxon>
        <taxon>Lupinus</taxon>
    </lineage>
</organism>
<comment type="subcellular location">
    <subcellularLocation>
        <location evidence="1">Cell membrane</location>
        <topology evidence="1">Lipid-anchor</topology>
    </subcellularLocation>
</comment>
<name>A0AAV1W986_LUPLU</name>